<proteinExistence type="predicted"/>
<feature type="region of interest" description="Disordered" evidence="1">
    <location>
        <begin position="536"/>
        <end position="654"/>
    </location>
</feature>
<feature type="compositionally biased region" description="Polar residues" evidence="1">
    <location>
        <begin position="66"/>
        <end position="82"/>
    </location>
</feature>
<protein>
    <submittedName>
        <fullName evidence="2">Uncharacterized protein</fullName>
    </submittedName>
</protein>
<feature type="compositionally biased region" description="Polar residues" evidence="1">
    <location>
        <begin position="420"/>
        <end position="430"/>
    </location>
</feature>
<comment type="caution">
    <text evidence="2">The sequence shown here is derived from an EMBL/GenBank/DDBJ whole genome shotgun (WGS) entry which is preliminary data.</text>
</comment>
<evidence type="ECO:0000313" key="3">
    <source>
        <dbReference type="Proteomes" id="UP000824596"/>
    </source>
</evidence>
<organism evidence="2 3">
    <name type="scientific">Hirsutella rhossiliensis</name>
    <dbReference type="NCBI Taxonomy" id="111463"/>
    <lineage>
        <taxon>Eukaryota</taxon>
        <taxon>Fungi</taxon>
        <taxon>Dikarya</taxon>
        <taxon>Ascomycota</taxon>
        <taxon>Pezizomycotina</taxon>
        <taxon>Sordariomycetes</taxon>
        <taxon>Hypocreomycetidae</taxon>
        <taxon>Hypocreales</taxon>
        <taxon>Ophiocordycipitaceae</taxon>
        <taxon>Hirsutella</taxon>
    </lineage>
</organism>
<feature type="compositionally biased region" description="Low complexity" evidence="1">
    <location>
        <begin position="409"/>
        <end position="419"/>
    </location>
</feature>
<feature type="region of interest" description="Disordered" evidence="1">
    <location>
        <begin position="1"/>
        <end position="141"/>
    </location>
</feature>
<dbReference type="RefSeq" id="XP_044724728.1">
    <property type="nucleotide sequence ID" value="XM_044861095.1"/>
</dbReference>
<reference evidence="2" key="1">
    <citation type="submission" date="2021-09" db="EMBL/GenBank/DDBJ databases">
        <title>A high-quality genome of the endoparasitic fungus Hirsutella rhossiliensis with a comparison of Hirsutella genomes reveals transposable elements contributing to genome size variation.</title>
        <authorList>
            <person name="Lin R."/>
            <person name="Jiao Y."/>
            <person name="Sun X."/>
            <person name="Ling J."/>
            <person name="Xie B."/>
            <person name="Cheng X."/>
        </authorList>
    </citation>
    <scope>NUCLEOTIDE SEQUENCE</scope>
    <source>
        <strain evidence="2">HR02</strain>
    </source>
</reference>
<keyword evidence="3" id="KW-1185">Reference proteome</keyword>
<name>A0A9P8N5B8_9HYPO</name>
<feature type="region of interest" description="Disordered" evidence="1">
    <location>
        <begin position="293"/>
        <end position="323"/>
    </location>
</feature>
<feature type="region of interest" description="Disordered" evidence="1">
    <location>
        <begin position="409"/>
        <end position="464"/>
    </location>
</feature>
<accession>A0A9P8N5B8</accession>
<feature type="compositionally biased region" description="Polar residues" evidence="1">
    <location>
        <begin position="103"/>
        <end position="127"/>
    </location>
</feature>
<feature type="compositionally biased region" description="Acidic residues" evidence="1">
    <location>
        <begin position="626"/>
        <end position="644"/>
    </location>
</feature>
<dbReference type="GeneID" id="68351753"/>
<dbReference type="OrthoDB" id="37886at2759"/>
<dbReference type="Proteomes" id="UP000824596">
    <property type="component" value="Unassembled WGS sequence"/>
</dbReference>
<sequence>MSSAAVSSQAAIEPGQQQSSSVSPNPASTPLPWQTTLADNHSQPVVLASPQPNGFDPLGLGPPQQPRSSSAGSFTRSPSQADSQGPVSGPPPVAAPINGLPSAVSSDGNVAHSSPRTQHAPSVSTPGRFSGALRSPKSAHAALETTSEYHGLAEAIKRTSPQIVRQVVRDLWEKCLLGSEYHLAFLSYTTIHRASSSTLDRAVQDFGERMVKSSKRHIMAHLSAEDFDEVADTILAQVSNEFLDKAMARRLETIRARQLVNALARAERLGYDVQDIVEEKTANGAEHVVPSLAPVPRRQVSGAQSSQASRDASAPPPKSTNPHGIVHCTKCARPCSGEQALRYHTTRRACEYTRMVERVGKDICPHCGCLFVSSGGLTYHVKSKVCGDYPEATEKMVVAQVYANGARSSPVSEAAPSVPTGTPASSQHKTPGQMVAAATGGSGPLSRVTPSRGAASPAEDPYAKLGPEERRVFEREMKMAEDKYGGLMREAMKLPAAERESELVRLKNSYNTKQSVTRKKYGIRLRERRPKADIDSERIRLFGTLQSDAPAPSPKRPRLSEGPAASREPESRPATALSGLSGGLAGSSGPAEHTDPTTLLTPLEPRSIAHVQAQLSTSKGTPDDPMQIDDDSSDETDSDSDSDDIPANLPARTA</sequence>
<feature type="compositionally biased region" description="Polar residues" evidence="1">
    <location>
        <begin position="1"/>
        <end position="43"/>
    </location>
</feature>
<feature type="compositionally biased region" description="Low complexity" evidence="1">
    <location>
        <begin position="596"/>
        <end position="605"/>
    </location>
</feature>
<feature type="compositionally biased region" description="Low complexity" evidence="1">
    <location>
        <begin position="303"/>
        <end position="313"/>
    </location>
</feature>
<evidence type="ECO:0000313" key="2">
    <source>
        <dbReference type="EMBL" id="KAH0967215.1"/>
    </source>
</evidence>
<dbReference type="AlphaFoldDB" id="A0A9P8N5B8"/>
<evidence type="ECO:0000256" key="1">
    <source>
        <dbReference type="SAM" id="MobiDB-lite"/>
    </source>
</evidence>
<gene>
    <name evidence="2" type="ORF">HRG_02624</name>
</gene>
<dbReference type="EMBL" id="JAIZPD010000002">
    <property type="protein sequence ID" value="KAH0967215.1"/>
    <property type="molecule type" value="Genomic_DNA"/>
</dbReference>